<protein>
    <recommendedName>
        <fullName evidence="3">Mercuric transport protein MerT</fullName>
    </recommendedName>
    <alternativeName>
        <fullName evidence="13">Mercury ion transport protein</fullName>
    </alternativeName>
</protein>
<dbReference type="GO" id="GO:0046872">
    <property type="term" value="F:metal ion binding"/>
    <property type="evidence" value="ECO:0007669"/>
    <property type="project" value="UniProtKB-KW"/>
</dbReference>
<name>A0A0U3J2S2_PRORE</name>
<comment type="subcellular location">
    <subcellularLocation>
        <location evidence="1">Cell inner membrane</location>
        <topology evidence="1">Multi-pass membrane protein</topology>
    </subcellularLocation>
</comment>
<gene>
    <name evidence="16" type="ORF">AOY08_100067</name>
</gene>
<keyword evidence="10" id="KW-0476">Mercury</keyword>
<keyword evidence="9" id="KW-0479">Metal-binding</keyword>
<organism evidence="16">
    <name type="scientific">Providencia rettgeri</name>
    <dbReference type="NCBI Taxonomy" id="587"/>
    <lineage>
        <taxon>Bacteria</taxon>
        <taxon>Pseudomonadati</taxon>
        <taxon>Pseudomonadota</taxon>
        <taxon>Gammaproteobacteria</taxon>
        <taxon>Enterobacterales</taxon>
        <taxon>Morganellaceae</taxon>
        <taxon>Providencia</taxon>
    </lineage>
</organism>
<evidence type="ECO:0000256" key="8">
    <source>
        <dbReference type="ARBA" id="ARBA00022692"/>
    </source>
</evidence>
<geneLocation type="plasmid" evidence="16">
    <name>pNDM15-1091</name>
</geneLocation>
<evidence type="ECO:0000256" key="11">
    <source>
        <dbReference type="ARBA" id="ARBA00022989"/>
    </source>
</evidence>
<evidence type="ECO:0000313" key="16">
    <source>
        <dbReference type="EMBL" id="ALV81785.1"/>
    </source>
</evidence>
<evidence type="ECO:0000256" key="2">
    <source>
        <dbReference type="ARBA" id="ARBA00008224"/>
    </source>
</evidence>
<keyword evidence="7" id="KW-0997">Cell inner membrane</keyword>
<evidence type="ECO:0000256" key="10">
    <source>
        <dbReference type="ARBA" id="ARBA00022914"/>
    </source>
</evidence>
<evidence type="ECO:0000256" key="3">
    <source>
        <dbReference type="ARBA" id="ARBA00017053"/>
    </source>
</evidence>
<dbReference type="InterPro" id="IPR003457">
    <property type="entry name" value="Transprt_MerT"/>
</dbReference>
<keyword evidence="4" id="KW-0813">Transport</keyword>
<dbReference type="GO" id="GO:0005886">
    <property type="term" value="C:plasma membrane"/>
    <property type="evidence" value="ECO:0007669"/>
    <property type="project" value="UniProtKB-SubCell"/>
</dbReference>
<evidence type="ECO:0000256" key="14">
    <source>
        <dbReference type="ARBA" id="ARBA00045720"/>
    </source>
</evidence>
<dbReference type="GO" id="GO:0015097">
    <property type="term" value="F:mercury ion transmembrane transporter activity"/>
    <property type="evidence" value="ECO:0007669"/>
    <property type="project" value="InterPro"/>
</dbReference>
<dbReference type="AlphaFoldDB" id="A0A0U3J2S2"/>
<feature type="transmembrane region" description="Helical" evidence="15">
    <location>
        <begin position="21"/>
        <end position="46"/>
    </location>
</feature>
<dbReference type="Pfam" id="PF02411">
    <property type="entry name" value="MerT"/>
    <property type="match status" value="1"/>
</dbReference>
<keyword evidence="12 15" id="KW-0472">Membrane</keyword>
<keyword evidence="6" id="KW-1003">Cell membrane</keyword>
<keyword evidence="16" id="KW-0614">Plasmid</keyword>
<dbReference type="NCBIfam" id="NF010314">
    <property type="entry name" value="PRK13751.2"/>
    <property type="match status" value="1"/>
</dbReference>
<sequence length="174" mass="19243">MSEPQKSEPQNGRGALFAGGLAAILASACCLGPLVLIALGFSGAWIGNLTVLEPYRPIFIGAALVALFFAWRRIYRPAQACKPGEVCAIPQVRATYKLIFWIVAALVLVSLGFPYVMPFFLLITGVHHEKTVCRPRPRCRCCPRVGRHPDRHAVRAWHDLRLLPDHCQARAFQG</sequence>
<evidence type="ECO:0000256" key="13">
    <source>
        <dbReference type="ARBA" id="ARBA00030934"/>
    </source>
</evidence>
<comment type="function">
    <text evidence="14">Involved in mercury resistance. Probably transfers a mercuric ion from the periplasmic Hg(2+)-binding protein MerP to the cytoplasmic mercuric reductase MerA.</text>
</comment>
<evidence type="ECO:0000256" key="4">
    <source>
        <dbReference type="ARBA" id="ARBA00022448"/>
    </source>
</evidence>
<keyword evidence="8 15" id="KW-0812">Transmembrane</keyword>
<evidence type="ECO:0000256" key="9">
    <source>
        <dbReference type="ARBA" id="ARBA00022723"/>
    </source>
</evidence>
<dbReference type="Gene3D" id="1.10.287.910">
    <property type="entry name" value="bacterial mercury transporter, merf"/>
    <property type="match status" value="1"/>
</dbReference>
<keyword evidence="5" id="KW-0475">Mercuric resistance</keyword>
<proteinExistence type="inferred from homology"/>
<evidence type="ECO:0000256" key="15">
    <source>
        <dbReference type="SAM" id="Phobius"/>
    </source>
</evidence>
<evidence type="ECO:0000256" key="1">
    <source>
        <dbReference type="ARBA" id="ARBA00004429"/>
    </source>
</evidence>
<evidence type="ECO:0000256" key="6">
    <source>
        <dbReference type="ARBA" id="ARBA00022475"/>
    </source>
</evidence>
<evidence type="ECO:0000256" key="12">
    <source>
        <dbReference type="ARBA" id="ARBA00023136"/>
    </source>
</evidence>
<dbReference type="PROSITE" id="PS51257">
    <property type="entry name" value="PROKAR_LIPOPROTEIN"/>
    <property type="match status" value="1"/>
</dbReference>
<dbReference type="EMBL" id="CP012903">
    <property type="protein sequence ID" value="ALV81785.1"/>
    <property type="molecule type" value="Genomic_DNA"/>
</dbReference>
<accession>A0A0U3J2S2</accession>
<evidence type="ECO:0000256" key="7">
    <source>
        <dbReference type="ARBA" id="ARBA00022519"/>
    </source>
</evidence>
<feature type="transmembrane region" description="Helical" evidence="15">
    <location>
        <begin position="98"/>
        <end position="123"/>
    </location>
</feature>
<evidence type="ECO:0000256" key="5">
    <source>
        <dbReference type="ARBA" id="ARBA00022466"/>
    </source>
</evidence>
<feature type="transmembrane region" description="Helical" evidence="15">
    <location>
        <begin position="58"/>
        <end position="75"/>
    </location>
</feature>
<reference evidence="16" key="1">
    <citation type="submission" date="2015-10" db="EMBL/GenBank/DDBJ databases">
        <title>Colistin resistant Pseudomonas aeruginosa ST 654 with blaNDM-1 arrives in North America.</title>
        <authorList>
            <person name="Mataseje L.F."/>
            <person name="Peirano G."/>
            <person name="Church D.L."/>
            <person name="Conly J."/>
            <person name="Mulvey M.R."/>
            <person name="Pitout J.D."/>
        </authorList>
    </citation>
    <scope>NUCLEOTIDE SEQUENCE</scope>
    <source>
        <strain evidence="16">N15-01091</strain>
        <plasmid evidence="16">pNDM15-1091</plasmid>
    </source>
</reference>
<comment type="similarity">
    <text evidence="2">Belongs to the MerT family.</text>
</comment>
<keyword evidence="11 15" id="KW-1133">Transmembrane helix</keyword>